<dbReference type="EMBL" id="CP070499">
    <property type="protein sequence ID" value="QSB16428.1"/>
    <property type="molecule type" value="Genomic_DNA"/>
</dbReference>
<evidence type="ECO:0000313" key="2">
    <source>
        <dbReference type="EMBL" id="QSB16428.1"/>
    </source>
</evidence>
<dbReference type="KEGG" id="nhy:JQS43_09170"/>
<name>A0A895YQZ1_9ACTN</name>
<keyword evidence="3" id="KW-1185">Reference proteome</keyword>
<dbReference type="Gene3D" id="3.40.630.30">
    <property type="match status" value="1"/>
</dbReference>
<dbReference type="RefSeq" id="WP_239678642.1">
    <property type="nucleotide sequence ID" value="NZ_CP070499.1"/>
</dbReference>
<proteinExistence type="predicted"/>
<dbReference type="PROSITE" id="PS51186">
    <property type="entry name" value="GNAT"/>
    <property type="match status" value="1"/>
</dbReference>
<dbReference type="Proteomes" id="UP000662857">
    <property type="component" value="Chromosome"/>
</dbReference>
<feature type="domain" description="N-acetyltransferase" evidence="1">
    <location>
        <begin position="2"/>
        <end position="161"/>
    </location>
</feature>
<dbReference type="InterPro" id="IPR016181">
    <property type="entry name" value="Acyl_CoA_acyltransferase"/>
</dbReference>
<evidence type="ECO:0000259" key="1">
    <source>
        <dbReference type="PROSITE" id="PS51186"/>
    </source>
</evidence>
<organism evidence="2 3">
    <name type="scientific">Natronosporangium hydrolyticum</name>
    <dbReference type="NCBI Taxonomy" id="2811111"/>
    <lineage>
        <taxon>Bacteria</taxon>
        <taxon>Bacillati</taxon>
        <taxon>Actinomycetota</taxon>
        <taxon>Actinomycetes</taxon>
        <taxon>Micromonosporales</taxon>
        <taxon>Micromonosporaceae</taxon>
        <taxon>Natronosporangium</taxon>
    </lineage>
</organism>
<dbReference type="SUPFAM" id="SSF55729">
    <property type="entry name" value="Acyl-CoA N-acyltransferases (Nat)"/>
    <property type="match status" value="1"/>
</dbReference>
<dbReference type="Pfam" id="PF00583">
    <property type="entry name" value="Acetyltransf_1"/>
    <property type="match status" value="1"/>
</dbReference>
<reference evidence="2" key="1">
    <citation type="submission" date="2021-02" db="EMBL/GenBank/DDBJ databases">
        <title>Natrosporangium hydrolyticum gen. nov., sp. nov, a haloalkaliphilic actinobacterium from a soda solonchak soil.</title>
        <authorList>
            <person name="Sorokin D.Y."/>
            <person name="Khijniak T.V."/>
            <person name="Zakharycheva A.P."/>
            <person name="Boueva O.V."/>
            <person name="Ariskina E.V."/>
            <person name="Hahnke R.L."/>
            <person name="Bunk B."/>
            <person name="Sproer C."/>
            <person name="Schumann P."/>
            <person name="Evtushenko L.I."/>
            <person name="Kublanov I.V."/>
        </authorList>
    </citation>
    <scope>NUCLEOTIDE SEQUENCE</scope>
    <source>
        <strain evidence="2">DSM 106523</strain>
    </source>
</reference>
<dbReference type="CDD" id="cd04301">
    <property type="entry name" value="NAT_SF"/>
    <property type="match status" value="1"/>
</dbReference>
<dbReference type="GO" id="GO:0016747">
    <property type="term" value="F:acyltransferase activity, transferring groups other than amino-acyl groups"/>
    <property type="evidence" value="ECO:0007669"/>
    <property type="project" value="InterPro"/>
</dbReference>
<dbReference type="AlphaFoldDB" id="A0A895YQZ1"/>
<accession>A0A895YQZ1</accession>
<sequence>MIKVRRAVPADAPELVRLRTIMLSEMAGEPVPPGEWAAPAEQMLRERLAEPAGTARLAAFVVDPPDGAPGLASCAIGTIERRLGGPENPTGEFGYLFNVATDPAYRRRGFSRAGTEAVLAWFRERGVVRADLKATPIGEPLYRSLGFVDSSAPSLKLVLPD</sequence>
<dbReference type="InterPro" id="IPR000182">
    <property type="entry name" value="GNAT_dom"/>
</dbReference>
<evidence type="ECO:0000313" key="3">
    <source>
        <dbReference type="Proteomes" id="UP000662857"/>
    </source>
</evidence>
<gene>
    <name evidence="2" type="ORF">JQS43_09170</name>
</gene>
<protein>
    <submittedName>
        <fullName evidence="2">GNAT family N-acetyltransferase</fullName>
    </submittedName>
</protein>